<dbReference type="Proteomes" id="UP000685013">
    <property type="component" value="Chromosome 16"/>
</dbReference>
<evidence type="ECO:0000256" key="2">
    <source>
        <dbReference type="SAM" id="SignalP"/>
    </source>
</evidence>
<evidence type="ECO:0000256" key="1">
    <source>
        <dbReference type="SAM" id="MobiDB-lite"/>
    </source>
</evidence>
<organism evidence="3 4">
    <name type="scientific">Cucurbita argyrosperma subsp. sororia</name>
    <dbReference type="NCBI Taxonomy" id="37648"/>
    <lineage>
        <taxon>Eukaryota</taxon>
        <taxon>Viridiplantae</taxon>
        <taxon>Streptophyta</taxon>
        <taxon>Embryophyta</taxon>
        <taxon>Tracheophyta</taxon>
        <taxon>Spermatophyta</taxon>
        <taxon>Magnoliopsida</taxon>
        <taxon>eudicotyledons</taxon>
        <taxon>Gunneridae</taxon>
        <taxon>Pentapetalae</taxon>
        <taxon>rosids</taxon>
        <taxon>fabids</taxon>
        <taxon>Cucurbitales</taxon>
        <taxon>Cucurbitaceae</taxon>
        <taxon>Cucurbiteae</taxon>
        <taxon>Cucurbita</taxon>
    </lineage>
</organism>
<feature type="signal peptide" evidence="2">
    <location>
        <begin position="1"/>
        <end position="23"/>
    </location>
</feature>
<protein>
    <recommendedName>
        <fullName evidence="5">AT hook motif-containing protein</fullName>
    </recommendedName>
</protein>
<dbReference type="AlphaFoldDB" id="A0AAV6M9S7"/>
<keyword evidence="2" id="KW-0732">Signal</keyword>
<evidence type="ECO:0000313" key="4">
    <source>
        <dbReference type="Proteomes" id="UP000685013"/>
    </source>
</evidence>
<feature type="non-terminal residue" evidence="3">
    <location>
        <position position="1"/>
    </location>
</feature>
<dbReference type="PANTHER" id="PTHR34682">
    <property type="entry name" value="AT HOOK MOTIF-CONTAINING PROTEIN"/>
    <property type="match status" value="1"/>
</dbReference>
<dbReference type="InterPro" id="IPR045881">
    <property type="entry name" value="MNM1-like"/>
</dbReference>
<keyword evidence="4" id="KW-1185">Reference proteome</keyword>
<sequence>MLVGFASVTSWLILHQILEMCCSFCCWGCELIVDAPLKRKRGRPRKYPKLSYDENILISKNRGKKHLEAIPLSPGSGVNGNQSQPAIQIQNISDGMLGQVVSGVIEAVFEAGYLLCVRVGNSGITLRGVVFKPGHYVPVSAENDVAPDIQMIRRNMVPFATGNQSPGNNPLSNNGEVPSHESSGATLGFKYSPPHSNWDAPKEKSVSSILAQITPSGSSRGNVVPVVQLPAKLTNGPLGPSETFTLQTADIESSKGKEVLIGSFTSNESAPNDVTVGIESFSFQPQTSQQLVLQDDVSVENASHNESLVMEVHDSEGKSMALPSTPFESLVTEVIKRIQAPTLSAEMQTENNKPTVTISAKEFEVSSEVEANLLADGALMIEPLKAVQPLHESSEHIPKALDDESRTGKMTELLQVLQENMMQTPDPWGDVHDPGLMLKSEEPGESRREIGDEEEAGNQKQM</sequence>
<evidence type="ECO:0008006" key="5">
    <source>
        <dbReference type="Google" id="ProtNLM"/>
    </source>
</evidence>
<comment type="caution">
    <text evidence="3">The sequence shown here is derived from an EMBL/GenBank/DDBJ whole genome shotgun (WGS) entry which is preliminary data.</text>
</comment>
<accession>A0AAV6M9S7</accession>
<gene>
    <name evidence="3" type="ORF">SDJN03_24998</name>
</gene>
<feature type="compositionally biased region" description="Basic and acidic residues" evidence="1">
    <location>
        <begin position="429"/>
        <end position="450"/>
    </location>
</feature>
<proteinExistence type="predicted"/>
<feature type="chain" id="PRO_5043372324" description="AT hook motif-containing protein" evidence="2">
    <location>
        <begin position="24"/>
        <end position="462"/>
    </location>
</feature>
<dbReference type="PANTHER" id="PTHR34682:SF1">
    <property type="entry name" value="PROTEIN METABOLIC NETWORK MODULATOR 1"/>
    <property type="match status" value="1"/>
</dbReference>
<name>A0AAV6M9S7_9ROSI</name>
<reference evidence="3 4" key="1">
    <citation type="journal article" date="2021" name="Hortic Res">
        <title>The domestication of Cucurbita argyrosperma as revealed by the genome of its wild relative.</title>
        <authorList>
            <person name="Barrera-Redondo J."/>
            <person name="Sanchez-de la Vega G."/>
            <person name="Aguirre-Liguori J.A."/>
            <person name="Castellanos-Morales G."/>
            <person name="Gutierrez-Guerrero Y.T."/>
            <person name="Aguirre-Dugua X."/>
            <person name="Aguirre-Planter E."/>
            <person name="Tenaillon M.I."/>
            <person name="Lira-Saade R."/>
            <person name="Eguiarte L.E."/>
        </authorList>
    </citation>
    <scope>NUCLEOTIDE SEQUENCE [LARGE SCALE GENOMIC DNA]</scope>
    <source>
        <strain evidence="3">JBR-2021</strain>
    </source>
</reference>
<feature type="region of interest" description="Disordered" evidence="1">
    <location>
        <begin position="423"/>
        <end position="462"/>
    </location>
</feature>
<dbReference type="EMBL" id="JAGKQH010000016">
    <property type="protein sequence ID" value="KAG6577424.1"/>
    <property type="molecule type" value="Genomic_DNA"/>
</dbReference>
<feature type="compositionally biased region" description="Polar residues" evidence="1">
    <location>
        <begin position="161"/>
        <end position="185"/>
    </location>
</feature>
<feature type="region of interest" description="Disordered" evidence="1">
    <location>
        <begin position="161"/>
        <end position="200"/>
    </location>
</feature>
<evidence type="ECO:0000313" key="3">
    <source>
        <dbReference type="EMBL" id="KAG6577424.1"/>
    </source>
</evidence>